<dbReference type="OrthoDB" id="389114at2759"/>
<evidence type="ECO:0000313" key="2">
    <source>
        <dbReference type="EMBL" id="KMZ89731.1"/>
    </source>
</evidence>
<evidence type="ECO:0000256" key="1">
    <source>
        <dbReference type="SAM" id="MobiDB-lite"/>
    </source>
</evidence>
<gene>
    <name evidence="2" type="ORF">PVMG_04561</name>
</gene>
<evidence type="ECO:0000313" key="3">
    <source>
        <dbReference type="Proteomes" id="UP000053776"/>
    </source>
</evidence>
<evidence type="ECO:0008006" key="4">
    <source>
        <dbReference type="Google" id="ProtNLM"/>
    </source>
</evidence>
<reference evidence="2 3" key="1">
    <citation type="submission" date="2011-08" db="EMBL/GenBank/DDBJ databases">
        <title>The Genome Sequence of Plasmodium vivax Mauritania I.</title>
        <authorList>
            <consortium name="The Broad Institute Genome Sequencing Platform"/>
            <consortium name="The Broad Institute Genome Sequencing Center for Infectious Disease"/>
            <person name="Neafsey D."/>
            <person name="Carlton J."/>
            <person name="Barnwell J."/>
            <person name="Collins W."/>
            <person name="Escalante A."/>
            <person name="Mullikin J."/>
            <person name="Saul A."/>
            <person name="Guigo R."/>
            <person name="Camara F."/>
            <person name="Young S.K."/>
            <person name="Zeng Q."/>
            <person name="Gargeya S."/>
            <person name="Fitzgerald M."/>
            <person name="Haas B."/>
            <person name="Abouelleil A."/>
            <person name="Alvarado L."/>
            <person name="Arachchi H.M."/>
            <person name="Berlin A."/>
            <person name="Brown A."/>
            <person name="Chapman S.B."/>
            <person name="Chen Z."/>
            <person name="Dunbar C."/>
            <person name="Freedman E."/>
            <person name="Gearin G."/>
            <person name="Gellesch M."/>
            <person name="Goldberg J."/>
            <person name="Griggs A."/>
            <person name="Gujja S."/>
            <person name="Heiman D."/>
            <person name="Howarth C."/>
            <person name="Larson L."/>
            <person name="Lui A."/>
            <person name="MacDonald P.J.P."/>
            <person name="Montmayeur A."/>
            <person name="Murphy C."/>
            <person name="Neiman D."/>
            <person name="Pearson M."/>
            <person name="Priest M."/>
            <person name="Roberts A."/>
            <person name="Saif S."/>
            <person name="Shea T."/>
            <person name="Shenoy N."/>
            <person name="Sisk P."/>
            <person name="Stolte C."/>
            <person name="Sykes S."/>
            <person name="Wortman J."/>
            <person name="Nusbaum C."/>
            <person name="Birren B."/>
        </authorList>
    </citation>
    <scope>NUCLEOTIDE SEQUENCE [LARGE SCALE GENOMIC DNA]</scope>
    <source>
        <strain evidence="2 3">Mauritania I</strain>
    </source>
</reference>
<protein>
    <recommendedName>
        <fullName evidence="4">Variable surface protein</fullName>
    </recommendedName>
</protein>
<dbReference type="Proteomes" id="UP000053776">
    <property type="component" value="Unassembled WGS sequence"/>
</dbReference>
<accession>A0A0J9T3Z2</accession>
<proteinExistence type="predicted"/>
<feature type="region of interest" description="Disordered" evidence="1">
    <location>
        <begin position="265"/>
        <end position="291"/>
    </location>
</feature>
<sequence length="323" mass="37842">MIQLIIFDIILINKYFMYDFLNDIWKRYDNFDKPVENDRHYNKYIPVCDLIVTKPNENIDNHKNFCMKLVRNLGRYSPTFEFLNFTPEDCTDLNNWVYNSMKKYDIPDNISVKCFQDYIDFVSKINVKTICPYYPYDDMYEEPINIIILKIFESNMNIIQKIVDGTYDYINFPLITYICECIKIYKKMYRQYCRIVDADNAKRKGTCDMLYIFKKAYNSFLFGKIYKNYKIPSLDNDEEEYLSMCQPDAPKLALTKEMAEKIPALQDATQDGERKSDDIPPISTVADENQGSSISRTVSTAVGTMAGASSIIALLYKVTQNCI</sequence>
<dbReference type="AlphaFoldDB" id="A0A0J9T3Z2"/>
<dbReference type="EMBL" id="KQ235146">
    <property type="protein sequence ID" value="KMZ89731.1"/>
    <property type="molecule type" value="Genomic_DNA"/>
</dbReference>
<organism evidence="2 3">
    <name type="scientific">Plasmodium vivax Mauritania I</name>
    <dbReference type="NCBI Taxonomy" id="1035515"/>
    <lineage>
        <taxon>Eukaryota</taxon>
        <taxon>Sar</taxon>
        <taxon>Alveolata</taxon>
        <taxon>Apicomplexa</taxon>
        <taxon>Aconoidasida</taxon>
        <taxon>Haemosporida</taxon>
        <taxon>Plasmodiidae</taxon>
        <taxon>Plasmodium</taxon>
        <taxon>Plasmodium (Plasmodium)</taxon>
    </lineage>
</organism>
<name>A0A0J9T3Z2_PLAVI</name>